<dbReference type="SUPFAM" id="SSF52440">
    <property type="entry name" value="PreATP-grasp domain"/>
    <property type="match status" value="1"/>
</dbReference>
<dbReference type="EMBL" id="JAUQSZ010000011">
    <property type="protein sequence ID" value="MDO7843688.1"/>
    <property type="molecule type" value="Genomic_DNA"/>
</dbReference>
<evidence type="ECO:0000313" key="7">
    <source>
        <dbReference type="EMBL" id="MDO7843688.1"/>
    </source>
</evidence>
<dbReference type="Pfam" id="PF03738">
    <property type="entry name" value="GSP_synth"/>
    <property type="match status" value="1"/>
</dbReference>
<name>A0ABT9A1J5_9SPHN</name>
<protein>
    <submittedName>
        <fullName evidence="7">Glutathionylspermidine synthase family protein</fullName>
    </submittedName>
</protein>
<evidence type="ECO:0000313" key="8">
    <source>
        <dbReference type="Proteomes" id="UP001176468"/>
    </source>
</evidence>
<feature type="domain" description="Glutathionylspermidine synthase pre-ATP-grasp-like" evidence="6">
    <location>
        <begin position="12"/>
        <end position="378"/>
    </location>
</feature>
<keyword evidence="8" id="KW-1185">Reference proteome</keyword>
<proteinExistence type="predicted"/>
<evidence type="ECO:0000256" key="2">
    <source>
        <dbReference type="ARBA" id="ARBA00022723"/>
    </source>
</evidence>
<dbReference type="InterPro" id="IPR005494">
    <property type="entry name" value="GSPS_pre-ATP-grasp-like_dom"/>
</dbReference>
<sequence>MIRRTLAPRPDWQHKVEALGLVWHSVDGRPYWDESACYSFTAAEVRALEAATADLYEMFLAAGQRVIDTPDMMAAFGIPELARAAIRDSWDAEPPALNYGRFDLGYDGKGPPKLFEFNCDTPTSLIEAAVVQWAWKEECFPGSGQWNDLHDALVAKWRDLAPLLPEILHFAHVADDAGEDTITTTYLRDTAAEAGVASEAILIDDLGWDAARRCFVDLDERQMRAIFKLYPWEWLVGEAFGANLIESLPATLWIEPVWKMIWSNKAILAVLWDMYPGHPNLLGASLSVPPGDAIAKPLLAREGANVSMRKGGAVVAETGGDYGEEGYVYQEIFALPETAPGVFPVLGSWVVDGVPAGLGIREDGLITGNTARFVPHIVEG</sequence>
<evidence type="ECO:0000256" key="5">
    <source>
        <dbReference type="ARBA" id="ARBA00022842"/>
    </source>
</evidence>
<keyword evidence="2" id="KW-0479">Metal-binding</keyword>
<dbReference type="Proteomes" id="UP001176468">
    <property type="component" value="Unassembled WGS sequence"/>
</dbReference>
<keyword evidence="3" id="KW-0547">Nucleotide-binding</keyword>
<gene>
    <name evidence="7" type="ORF">Q5H94_15245</name>
</gene>
<dbReference type="InterPro" id="IPR016185">
    <property type="entry name" value="PreATP-grasp_dom_sf"/>
</dbReference>
<dbReference type="Gene3D" id="3.30.1490.330">
    <property type="match status" value="1"/>
</dbReference>
<keyword evidence="5" id="KW-0460">Magnesium</keyword>
<comment type="caution">
    <text evidence="7">The sequence shown here is derived from an EMBL/GenBank/DDBJ whole genome shotgun (WGS) entry which is preliminary data.</text>
</comment>
<accession>A0ABT9A1J5</accession>
<keyword evidence="4" id="KW-0067">ATP-binding</keyword>
<evidence type="ECO:0000259" key="6">
    <source>
        <dbReference type="Pfam" id="PF03738"/>
    </source>
</evidence>
<dbReference type="RefSeq" id="WP_304562149.1">
    <property type="nucleotide sequence ID" value="NZ_JAUQSZ010000011.1"/>
</dbReference>
<reference evidence="7" key="1">
    <citation type="submission" date="2023-07" db="EMBL/GenBank/DDBJ databases">
        <authorList>
            <person name="Kim M.K."/>
        </authorList>
    </citation>
    <scope>NUCLEOTIDE SEQUENCE</scope>
    <source>
        <strain evidence="7">CA1-15</strain>
    </source>
</reference>
<evidence type="ECO:0000256" key="1">
    <source>
        <dbReference type="ARBA" id="ARBA00022598"/>
    </source>
</evidence>
<keyword evidence="1" id="KW-0436">Ligase</keyword>
<organism evidence="7 8">
    <name type="scientific">Sphingomonas immobilis</name>
    <dbReference type="NCBI Taxonomy" id="3063997"/>
    <lineage>
        <taxon>Bacteria</taxon>
        <taxon>Pseudomonadati</taxon>
        <taxon>Pseudomonadota</taxon>
        <taxon>Alphaproteobacteria</taxon>
        <taxon>Sphingomonadales</taxon>
        <taxon>Sphingomonadaceae</taxon>
        <taxon>Sphingomonas</taxon>
    </lineage>
</organism>
<dbReference type="SUPFAM" id="SSF56059">
    <property type="entry name" value="Glutathione synthetase ATP-binding domain-like"/>
    <property type="match status" value="1"/>
</dbReference>
<evidence type="ECO:0000256" key="4">
    <source>
        <dbReference type="ARBA" id="ARBA00022840"/>
    </source>
</evidence>
<evidence type="ECO:0000256" key="3">
    <source>
        <dbReference type="ARBA" id="ARBA00022741"/>
    </source>
</evidence>